<evidence type="ECO:0000313" key="1">
    <source>
        <dbReference type="EMBL" id="SDH59447.1"/>
    </source>
</evidence>
<evidence type="ECO:0000313" key="2">
    <source>
        <dbReference type="Proteomes" id="UP000198656"/>
    </source>
</evidence>
<dbReference type="InterPro" id="IPR036388">
    <property type="entry name" value="WH-like_DNA-bd_sf"/>
</dbReference>
<accession>A0A1G8DP75</accession>
<dbReference type="RefSeq" id="WP_092334078.1">
    <property type="nucleotide sequence ID" value="NZ_FNCP01000015.1"/>
</dbReference>
<dbReference type="EMBL" id="FNCP01000015">
    <property type="protein sequence ID" value="SDH59447.1"/>
    <property type="molecule type" value="Genomic_DNA"/>
</dbReference>
<dbReference type="STRING" id="1121419.SAMN05443529_11596"/>
<dbReference type="AlphaFoldDB" id="A0A1G8DP75"/>
<organism evidence="1 2">
    <name type="scientific">Desulfosporosinus hippei DSM 8344</name>
    <dbReference type="NCBI Taxonomy" id="1121419"/>
    <lineage>
        <taxon>Bacteria</taxon>
        <taxon>Bacillati</taxon>
        <taxon>Bacillota</taxon>
        <taxon>Clostridia</taxon>
        <taxon>Eubacteriales</taxon>
        <taxon>Desulfitobacteriaceae</taxon>
        <taxon>Desulfosporosinus</taxon>
    </lineage>
</organism>
<keyword evidence="2" id="KW-1185">Reference proteome</keyword>
<dbReference type="SUPFAM" id="SSF46894">
    <property type="entry name" value="C-terminal effector domain of the bipartite response regulators"/>
    <property type="match status" value="1"/>
</dbReference>
<name>A0A1G8DP75_9FIRM</name>
<dbReference type="GO" id="GO:0003677">
    <property type="term" value="F:DNA binding"/>
    <property type="evidence" value="ECO:0007669"/>
    <property type="project" value="InterPro"/>
</dbReference>
<protein>
    <submittedName>
        <fullName evidence="1">Uncharacterized protein</fullName>
    </submittedName>
</protein>
<proteinExistence type="predicted"/>
<dbReference type="Gene3D" id="1.10.10.10">
    <property type="entry name" value="Winged helix-like DNA-binding domain superfamily/Winged helix DNA-binding domain"/>
    <property type="match status" value="1"/>
</dbReference>
<dbReference type="InterPro" id="IPR016032">
    <property type="entry name" value="Sig_transdc_resp-reg_C-effctor"/>
</dbReference>
<dbReference type="GO" id="GO:0006355">
    <property type="term" value="P:regulation of DNA-templated transcription"/>
    <property type="evidence" value="ECO:0007669"/>
    <property type="project" value="InterPro"/>
</dbReference>
<dbReference type="OrthoDB" id="1798311at2"/>
<reference evidence="2" key="1">
    <citation type="submission" date="2016-10" db="EMBL/GenBank/DDBJ databases">
        <authorList>
            <person name="Varghese N."/>
            <person name="Submissions S."/>
        </authorList>
    </citation>
    <scope>NUCLEOTIDE SEQUENCE [LARGE SCALE GENOMIC DNA]</scope>
    <source>
        <strain evidence="2">DSM 8344</strain>
    </source>
</reference>
<sequence>MDILPILLLLLGVGFIVLGWRWQNPPNEEAITALKGLAYLKREIIRVQDHVYDLEGKLLESKVKQTKDVEQIEAMLKEKEDVLGVPSQEKLKTPSREISVPNDIYVREKVKSAEADPVPSPNPNLSPKYQEVLELAASGQRIPDIASRLLLSQDAVKMVLSMQPNGGKNN</sequence>
<gene>
    <name evidence="1" type="ORF">SAMN05443529_11596</name>
</gene>
<dbReference type="Proteomes" id="UP000198656">
    <property type="component" value="Unassembled WGS sequence"/>
</dbReference>